<feature type="transmembrane region" description="Helical" evidence="1">
    <location>
        <begin position="417"/>
        <end position="439"/>
    </location>
</feature>
<keyword evidence="3" id="KW-1185">Reference proteome</keyword>
<organism evidence="2 3">
    <name type="scientific">Bernardetia litoralis (strain ATCC 23117 / DSM 6794 / NBRC 15988 / NCIMB 1366 / Fx l1 / Sio-4)</name>
    <name type="common">Flexibacter litoralis</name>
    <dbReference type="NCBI Taxonomy" id="880071"/>
    <lineage>
        <taxon>Bacteria</taxon>
        <taxon>Pseudomonadati</taxon>
        <taxon>Bacteroidota</taxon>
        <taxon>Cytophagia</taxon>
        <taxon>Cytophagales</taxon>
        <taxon>Bernardetiaceae</taxon>
        <taxon>Bernardetia</taxon>
    </lineage>
</organism>
<evidence type="ECO:0000313" key="3">
    <source>
        <dbReference type="Proteomes" id="UP000006054"/>
    </source>
</evidence>
<dbReference type="KEGG" id="fli:Fleli_2877"/>
<evidence type="ECO:0000313" key="2">
    <source>
        <dbReference type="EMBL" id="AFM05228.1"/>
    </source>
</evidence>
<dbReference type="RefSeq" id="WP_014798662.1">
    <property type="nucleotide sequence ID" value="NC_018018.1"/>
</dbReference>
<dbReference type="AlphaFoldDB" id="I4AMP3"/>
<protein>
    <submittedName>
        <fullName evidence="2">Uncharacterized protein</fullName>
    </submittedName>
</protein>
<keyword evidence="1" id="KW-0812">Transmembrane</keyword>
<gene>
    <name evidence="2" type="ordered locus">Fleli_2877</name>
</gene>
<feature type="transmembrane region" description="Helical" evidence="1">
    <location>
        <begin position="484"/>
        <end position="504"/>
    </location>
</feature>
<dbReference type="Proteomes" id="UP000006054">
    <property type="component" value="Chromosome"/>
</dbReference>
<dbReference type="OrthoDB" id="1122808at2"/>
<proteinExistence type="predicted"/>
<name>I4AMP3_BERLS</name>
<keyword evidence="1" id="KW-0472">Membrane</keyword>
<dbReference type="HOGENOM" id="CLU_532916_0_0_10"/>
<dbReference type="EMBL" id="CP003345">
    <property type="protein sequence ID" value="AFM05228.1"/>
    <property type="molecule type" value="Genomic_DNA"/>
</dbReference>
<reference evidence="3" key="1">
    <citation type="submission" date="2012-06" db="EMBL/GenBank/DDBJ databases">
        <title>The complete genome of Flexibacter litoralis DSM 6794.</title>
        <authorList>
            <person name="Lucas S."/>
            <person name="Copeland A."/>
            <person name="Lapidus A."/>
            <person name="Glavina del Rio T."/>
            <person name="Dalin E."/>
            <person name="Tice H."/>
            <person name="Bruce D."/>
            <person name="Goodwin L."/>
            <person name="Pitluck S."/>
            <person name="Peters L."/>
            <person name="Ovchinnikova G."/>
            <person name="Lu M."/>
            <person name="Kyrpides N."/>
            <person name="Mavromatis K."/>
            <person name="Ivanova N."/>
            <person name="Brettin T."/>
            <person name="Detter J.C."/>
            <person name="Han C."/>
            <person name="Larimer F."/>
            <person name="Land M."/>
            <person name="Hauser L."/>
            <person name="Markowitz V."/>
            <person name="Cheng J.-F."/>
            <person name="Hugenholtz P."/>
            <person name="Woyke T."/>
            <person name="Wu D."/>
            <person name="Spring S."/>
            <person name="Lang E."/>
            <person name="Kopitz M."/>
            <person name="Brambilla E."/>
            <person name="Klenk H.-P."/>
            <person name="Eisen J.A."/>
        </authorList>
    </citation>
    <scope>NUCLEOTIDE SEQUENCE [LARGE SCALE GENOMIC DNA]</scope>
    <source>
        <strain evidence="3">ATCC 23117 / DSM 6794 / NBRC 15988 / NCIMB 1366 / Sio-4</strain>
    </source>
</reference>
<dbReference type="eggNOG" id="ENOG502ZN9D">
    <property type="taxonomic scope" value="Bacteria"/>
</dbReference>
<accession>I4AMP3</accession>
<evidence type="ECO:0000256" key="1">
    <source>
        <dbReference type="SAM" id="Phobius"/>
    </source>
</evidence>
<feature type="transmembrane region" description="Helical" evidence="1">
    <location>
        <begin position="381"/>
        <end position="405"/>
    </location>
</feature>
<feature type="transmembrane region" description="Helical" evidence="1">
    <location>
        <begin position="348"/>
        <end position="369"/>
    </location>
</feature>
<sequence>MKVTYTKFIQDINRSNRFETISRLEVDCSDYRSDNVPLIYLKKRLRLLDCTFKNNKEVKFVFTTHQLDEEVEVWLDNSVFEQHVIFNGIEESNEQKINIRIGKCKFNEGITFTRGYLNNISFTNSETKSINFFNYGNYNRIEIGTKNNDELEPQNKIRIDGVELSIKDLILYVNNQDINIGSRKKSDGNLTSINNLTLEGNNGGDYTVDIQHTKIHNISIDSFKNKGELHLSNLIIEKATNEENTLKLVESRLGVTTFKNINLSKFDKIKIDRTDLSTLKTTNASFVTGKNNIELNNDELYDLYNDLYTAAKNKNNKFEATEYYKASKNVLLENMLLKSVNIIKSHRYIISYIILVTAPLSLSILSILLQSKFLLPIIKPLGFLSVLLLVLPFFIVDNFASILSLQVSKIYSRFGTYFPQAILSTLIVSFGFFSLMVCFSEYHLEVDRYKFIAYWIQYINPVHKVSFMDKIIEGTVKGFSSNPLFVFFDFVGRIFISIGIFETVRSFRRFV</sequence>
<keyword evidence="1" id="KW-1133">Transmembrane helix</keyword>